<dbReference type="InterPro" id="IPR050109">
    <property type="entry name" value="HTH-type_TetR-like_transc_reg"/>
</dbReference>
<evidence type="ECO:0000256" key="4">
    <source>
        <dbReference type="PROSITE-ProRule" id="PRU00335"/>
    </source>
</evidence>
<dbReference type="Gene3D" id="1.10.10.60">
    <property type="entry name" value="Homeodomain-like"/>
    <property type="match status" value="1"/>
</dbReference>
<gene>
    <name evidence="6" type="ORF">OHU69_07000</name>
</gene>
<evidence type="ECO:0000256" key="3">
    <source>
        <dbReference type="ARBA" id="ARBA00023163"/>
    </source>
</evidence>
<organism evidence="6">
    <name type="scientific">Streptomyces sp. NBC_00119</name>
    <dbReference type="NCBI Taxonomy" id="2975659"/>
    <lineage>
        <taxon>Bacteria</taxon>
        <taxon>Bacillati</taxon>
        <taxon>Actinomycetota</taxon>
        <taxon>Actinomycetes</taxon>
        <taxon>Kitasatosporales</taxon>
        <taxon>Streptomycetaceae</taxon>
        <taxon>Streptomyces</taxon>
    </lineage>
</organism>
<evidence type="ECO:0000256" key="1">
    <source>
        <dbReference type="ARBA" id="ARBA00023015"/>
    </source>
</evidence>
<dbReference type="GO" id="GO:0000976">
    <property type="term" value="F:transcription cis-regulatory region binding"/>
    <property type="evidence" value="ECO:0007669"/>
    <property type="project" value="TreeGrafter"/>
</dbReference>
<keyword evidence="1" id="KW-0805">Transcription regulation</keyword>
<dbReference type="GO" id="GO:0003700">
    <property type="term" value="F:DNA-binding transcription factor activity"/>
    <property type="evidence" value="ECO:0007669"/>
    <property type="project" value="TreeGrafter"/>
</dbReference>
<sequence>MTSSTSADNGAGDPLAIRPPLQRRSREAWARVLDAGVALLAEGGYEAFTIAAVCDRAQVAPRAIYARTDSKDALFLAVYEHGLARVRADQGVFADADHWRGLAPDRLVDRAVRAVAGIFARHAPLLRSVILISGAHPEVHRRGATYSAELGRLFAGVLLEVRDHLDHDDPESAVRAAYTVLFSSLVVRVAYGPAIAGSEADEDTFLASLSDMACRYLLRS</sequence>
<keyword evidence="2 4" id="KW-0238">DNA-binding</keyword>
<evidence type="ECO:0000256" key="2">
    <source>
        <dbReference type="ARBA" id="ARBA00023125"/>
    </source>
</evidence>
<accession>A0AAU1U280</accession>
<reference evidence="6" key="1">
    <citation type="submission" date="2022-10" db="EMBL/GenBank/DDBJ databases">
        <title>The complete genomes of actinobacterial strains from the NBC collection.</title>
        <authorList>
            <person name="Joergensen T.S."/>
            <person name="Alvarez Arevalo M."/>
            <person name="Sterndorff E.B."/>
            <person name="Faurdal D."/>
            <person name="Vuksanovic O."/>
            <person name="Mourched A.-S."/>
            <person name="Charusanti P."/>
            <person name="Shaw S."/>
            <person name="Blin K."/>
            <person name="Weber T."/>
        </authorList>
    </citation>
    <scope>NUCLEOTIDE SEQUENCE</scope>
    <source>
        <strain evidence="6">NBC_00119</strain>
    </source>
</reference>
<evidence type="ECO:0000313" key="6">
    <source>
        <dbReference type="EMBL" id="WTS10837.1"/>
    </source>
</evidence>
<dbReference type="EMBL" id="CP108195">
    <property type="protein sequence ID" value="WTS10837.1"/>
    <property type="molecule type" value="Genomic_DNA"/>
</dbReference>
<evidence type="ECO:0000259" key="5">
    <source>
        <dbReference type="PROSITE" id="PS50977"/>
    </source>
</evidence>
<name>A0AAU1U280_9ACTN</name>
<dbReference type="PROSITE" id="PS50977">
    <property type="entry name" value="HTH_TETR_2"/>
    <property type="match status" value="1"/>
</dbReference>
<dbReference type="Pfam" id="PF00440">
    <property type="entry name" value="TetR_N"/>
    <property type="match status" value="1"/>
</dbReference>
<dbReference type="InterPro" id="IPR001647">
    <property type="entry name" value="HTH_TetR"/>
</dbReference>
<dbReference type="PANTHER" id="PTHR30055">
    <property type="entry name" value="HTH-TYPE TRANSCRIPTIONAL REGULATOR RUTR"/>
    <property type="match status" value="1"/>
</dbReference>
<keyword evidence="3" id="KW-0804">Transcription</keyword>
<dbReference type="PANTHER" id="PTHR30055:SF238">
    <property type="entry name" value="MYCOFACTOCIN BIOSYNTHESIS TRANSCRIPTIONAL REGULATOR MFTR-RELATED"/>
    <property type="match status" value="1"/>
</dbReference>
<feature type="domain" description="HTH tetR-type" evidence="5">
    <location>
        <begin position="26"/>
        <end position="86"/>
    </location>
</feature>
<dbReference type="InterPro" id="IPR009057">
    <property type="entry name" value="Homeodomain-like_sf"/>
</dbReference>
<dbReference type="AlphaFoldDB" id="A0AAU1U280"/>
<dbReference type="Gene3D" id="1.10.357.10">
    <property type="entry name" value="Tetracycline Repressor, domain 2"/>
    <property type="match status" value="1"/>
</dbReference>
<protein>
    <submittedName>
        <fullName evidence="6">TetR/AcrR family transcriptional regulator</fullName>
    </submittedName>
</protein>
<proteinExistence type="predicted"/>
<feature type="DNA-binding region" description="H-T-H motif" evidence="4">
    <location>
        <begin position="49"/>
        <end position="68"/>
    </location>
</feature>
<dbReference type="SUPFAM" id="SSF46689">
    <property type="entry name" value="Homeodomain-like"/>
    <property type="match status" value="1"/>
</dbReference>